<feature type="signal peptide" evidence="1">
    <location>
        <begin position="1"/>
        <end position="19"/>
    </location>
</feature>
<evidence type="ECO:0000313" key="2">
    <source>
        <dbReference type="EMBL" id="MEX5728352.1"/>
    </source>
</evidence>
<evidence type="ECO:0000256" key="1">
    <source>
        <dbReference type="SAM" id="SignalP"/>
    </source>
</evidence>
<sequence>MTRFSAALALALAASPALADDDYIPPVTHAATQEECGACHMAYQPGLLPARSWSAIMGDLANHFGENADLDEATRAEIEAYLVSGAARRTRSIPADETPLRISELPWFKHEHDHEVSQRMRDRAKTMSNCVACHRGADRGYYEDD</sequence>
<comment type="caution">
    <text evidence="2">The sequence shown here is derived from an EMBL/GenBank/DDBJ whole genome shotgun (WGS) entry which is preliminary data.</text>
</comment>
<dbReference type="InterPro" id="IPR036280">
    <property type="entry name" value="Multihaem_cyt_sf"/>
</dbReference>
<feature type="chain" id="PRO_5047419213" evidence="1">
    <location>
        <begin position="20"/>
        <end position="145"/>
    </location>
</feature>
<dbReference type="EMBL" id="JBEHHI010000001">
    <property type="protein sequence ID" value="MEX5728352.1"/>
    <property type="molecule type" value="Genomic_DNA"/>
</dbReference>
<name>A0ABV3XVC2_9RHOB</name>
<dbReference type="Pfam" id="PF09626">
    <property type="entry name" value="DHC"/>
    <property type="match status" value="1"/>
</dbReference>
<proteinExistence type="predicted"/>
<keyword evidence="3" id="KW-1185">Reference proteome</keyword>
<evidence type="ECO:0000313" key="3">
    <source>
        <dbReference type="Proteomes" id="UP001560019"/>
    </source>
</evidence>
<organism evidence="2 3">
    <name type="scientific">Rhodovulum iodosum</name>
    <dbReference type="NCBI Taxonomy" id="68291"/>
    <lineage>
        <taxon>Bacteria</taxon>
        <taxon>Pseudomonadati</taxon>
        <taxon>Pseudomonadota</taxon>
        <taxon>Alphaproteobacteria</taxon>
        <taxon>Rhodobacterales</taxon>
        <taxon>Paracoccaceae</taxon>
        <taxon>Rhodovulum</taxon>
    </lineage>
</organism>
<dbReference type="RefSeq" id="WP_125408687.1">
    <property type="nucleotide sequence ID" value="NZ_JBEHHI010000001.1"/>
</dbReference>
<dbReference type="Proteomes" id="UP001560019">
    <property type="component" value="Unassembled WGS sequence"/>
</dbReference>
<accession>A0ABV3XVC2</accession>
<gene>
    <name evidence="2" type="ORF">Ga0609869_001705</name>
</gene>
<protein>
    <submittedName>
        <fullName evidence="2">Mono/diheme cytochrome c family protein</fullName>
    </submittedName>
</protein>
<reference evidence="2 3" key="1">
    <citation type="submission" date="2024-06" db="EMBL/GenBank/DDBJ databases">
        <title>Genome of Rhodovulum iodosum, a marine photoferrotroph.</title>
        <authorList>
            <person name="Bianchini G."/>
            <person name="Nikeleit V."/>
            <person name="Kappler A."/>
            <person name="Bryce C."/>
            <person name="Sanchez-Baracaldo P."/>
        </authorList>
    </citation>
    <scope>NUCLEOTIDE SEQUENCE [LARGE SCALE GENOMIC DNA]</scope>
    <source>
        <strain evidence="2 3">UT/N1</strain>
    </source>
</reference>
<dbReference type="SUPFAM" id="SSF48695">
    <property type="entry name" value="Multiheme cytochromes"/>
    <property type="match status" value="1"/>
</dbReference>
<dbReference type="InterPro" id="IPR018588">
    <property type="entry name" value="Dihaem_cytochrome-c"/>
</dbReference>
<keyword evidence="1" id="KW-0732">Signal</keyword>